<dbReference type="Proteomes" id="UP001156694">
    <property type="component" value="Unassembled WGS sequence"/>
</dbReference>
<feature type="region of interest" description="Disordered" evidence="1">
    <location>
        <begin position="82"/>
        <end position="223"/>
    </location>
</feature>
<name>A0ABQ5VUA5_9RHOB</name>
<dbReference type="PROSITE" id="PS50937">
    <property type="entry name" value="HTH_MERR_2"/>
    <property type="match status" value="1"/>
</dbReference>
<keyword evidence="4" id="KW-1185">Reference proteome</keyword>
<dbReference type="EMBL" id="BSNN01000002">
    <property type="protein sequence ID" value="GLQ34803.1"/>
    <property type="molecule type" value="Genomic_DNA"/>
</dbReference>
<dbReference type="RefSeq" id="WP_284376776.1">
    <property type="nucleotide sequence ID" value="NZ_BSNN01000002.1"/>
</dbReference>
<gene>
    <name evidence="3" type="ORF">GCM10007939_10860</name>
</gene>
<evidence type="ECO:0000313" key="4">
    <source>
        <dbReference type="Proteomes" id="UP001156694"/>
    </source>
</evidence>
<dbReference type="InterPro" id="IPR000551">
    <property type="entry name" value="MerR-type_HTH_dom"/>
</dbReference>
<sequence>MARKTAQAFRTITEVSDWLDTPSHVLRFWESKFSQIKPVKRAGGRRYYRPEDLRLIGGIKALLHDQGKTIASVQDLIKTEGIPEIETHSPEPLFPEKGRRAKKRAAAKTHDTPNTDTSNTLNTELKSETNTVTPPEMPPETPPSEIHGSAMGFSTPNPAPVADQDPAQENDAETQQSADIPNAIPFKLSGEDSARELITSHVSKSKSPPEDMPSTESEGASALTALNIHGATLGENIDEVEELYFQLQRLKNRMKRRLDQV</sequence>
<evidence type="ECO:0000256" key="1">
    <source>
        <dbReference type="SAM" id="MobiDB-lite"/>
    </source>
</evidence>
<evidence type="ECO:0000313" key="3">
    <source>
        <dbReference type="EMBL" id="GLQ34803.1"/>
    </source>
</evidence>
<evidence type="ECO:0000259" key="2">
    <source>
        <dbReference type="PROSITE" id="PS50937"/>
    </source>
</evidence>
<dbReference type="InterPro" id="IPR009061">
    <property type="entry name" value="DNA-bd_dom_put_sf"/>
</dbReference>
<proteinExistence type="predicted"/>
<feature type="compositionally biased region" description="Basic and acidic residues" evidence="1">
    <location>
        <begin position="85"/>
        <end position="98"/>
    </location>
</feature>
<dbReference type="Pfam" id="PF13411">
    <property type="entry name" value="MerR_1"/>
    <property type="match status" value="1"/>
</dbReference>
<dbReference type="Gene3D" id="1.10.1660.10">
    <property type="match status" value="1"/>
</dbReference>
<accession>A0ABQ5VUA5</accession>
<dbReference type="SUPFAM" id="SSF46955">
    <property type="entry name" value="Putative DNA-binding domain"/>
    <property type="match status" value="1"/>
</dbReference>
<dbReference type="SMART" id="SM00422">
    <property type="entry name" value="HTH_MERR"/>
    <property type="match status" value="1"/>
</dbReference>
<organism evidence="3 4">
    <name type="scientific">Amylibacter marinus</name>
    <dbReference type="NCBI Taxonomy" id="1475483"/>
    <lineage>
        <taxon>Bacteria</taxon>
        <taxon>Pseudomonadati</taxon>
        <taxon>Pseudomonadota</taxon>
        <taxon>Alphaproteobacteria</taxon>
        <taxon>Rhodobacterales</taxon>
        <taxon>Paracoccaceae</taxon>
        <taxon>Amylibacter</taxon>
    </lineage>
</organism>
<protein>
    <recommendedName>
        <fullName evidence="2">HTH merR-type domain-containing protein</fullName>
    </recommendedName>
</protein>
<reference evidence="4" key="1">
    <citation type="journal article" date="2019" name="Int. J. Syst. Evol. Microbiol.">
        <title>The Global Catalogue of Microorganisms (GCM) 10K type strain sequencing project: providing services to taxonomists for standard genome sequencing and annotation.</title>
        <authorList>
            <consortium name="The Broad Institute Genomics Platform"/>
            <consortium name="The Broad Institute Genome Sequencing Center for Infectious Disease"/>
            <person name="Wu L."/>
            <person name="Ma J."/>
        </authorList>
    </citation>
    <scope>NUCLEOTIDE SEQUENCE [LARGE SCALE GENOMIC DNA]</scope>
    <source>
        <strain evidence="4">NBRC 110140</strain>
    </source>
</reference>
<dbReference type="CDD" id="cd04765">
    <property type="entry name" value="HTH_MlrA-like_sg2"/>
    <property type="match status" value="1"/>
</dbReference>
<comment type="caution">
    <text evidence="3">The sequence shown here is derived from an EMBL/GenBank/DDBJ whole genome shotgun (WGS) entry which is preliminary data.</text>
</comment>
<feature type="compositionally biased region" description="Polar residues" evidence="1">
    <location>
        <begin position="114"/>
        <end position="124"/>
    </location>
</feature>
<feature type="domain" description="HTH merR-type" evidence="2">
    <location>
        <begin position="11"/>
        <end position="79"/>
    </location>
</feature>